<dbReference type="EMBL" id="MPUH01000057">
    <property type="protein sequence ID" value="OMJ92663.1"/>
    <property type="molecule type" value="Genomic_DNA"/>
</dbReference>
<dbReference type="SUPFAM" id="SSF48403">
    <property type="entry name" value="Ankyrin repeat"/>
    <property type="match status" value="1"/>
</dbReference>
<dbReference type="Proteomes" id="UP000187209">
    <property type="component" value="Unassembled WGS sequence"/>
</dbReference>
<protein>
    <submittedName>
        <fullName evidence="2">Uncharacterized protein</fullName>
    </submittedName>
</protein>
<dbReference type="InterPro" id="IPR002110">
    <property type="entry name" value="Ankyrin_rpt"/>
</dbReference>
<evidence type="ECO:0000313" key="3">
    <source>
        <dbReference type="Proteomes" id="UP000187209"/>
    </source>
</evidence>
<dbReference type="PROSITE" id="PS50088">
    <property type="entry name" value="ANK_REPEAT"/>
    <property type="match status" value="2"/>
</dbReference>
<dbReference type="Gene3D" id="1.25.40.20">
    <property type="entry name" value="Ankyrin repeat-containing domain"/>
    <property type="match status" value="1"/>
</dbReference>
<name>A0A1R2CUL9_9CILI</name>
<keyword evidence="3" id="KW-1185">Reference proteome</keyword>
<evidence type="ECO:0000256" key="1">
    <source>
        <dbReference type="PROSITE-ProRule" id="PRU00023"/>
    </source>
</evidence>
<comment type="caution">
    <text evidence="2">The sequence shown here is derived from an EMBL/GenBank/DDBJ whole genome shotgun (WGS) entry which is preliminary data.</text>
</comment>
<evidence type="ECO:0000313" key="2">
    <source>
        <dbReference type="EMBL" id="OMJ92663.1"/>
    </source>
</evidence>
<accession>A0A1R2CUL9</accession>
<dbReference type="PROSITE" id="PS50297">
    <property type="entry name" value="ANK_REP_REGION"/>
    <property type="match status" value="2"/>
</dbReference>
<dbReference type="PANTHER" id="PTHR24183">
    <property type="entry name" value="FIBRONECTIN TYPE 3 AND ANKYRIN REPEAT DOMAINS PROTEIN 1"/>
    <property type="match status" value="1"/>
</dbReference>
<feature type="repeat" description="ANK" evidence="1">
    <location>
        <begin position="113"/>
        <end position="145"/>
    </location>
</feature>
<feature type="repeat" description="ANK" evidence="1">
    <location>
        <begin position="79"/>
        <end position="111"/>
    </location>
</feature>
<proteinExistence type="predicted"/>
<dbReference type="AlphaFoldDB" id="A0A1R2CUL9"/>
<reference evidence="2 3" key="1">
    <citation type="submission" date="2016-11" db="EMBL/GenBank/DDBJ databases">
        <title>The macronuclear genome of Stentor coeruleus: a giant cell with tiny introns.</title>
        <authorList>
            <person name="Slabodnick M."/>
            <person name="Ruby J.G."/>
            <person name="Reiff S.B."/>
            <person name="Swart E.C."/>
            <person name="Gosai S."/>
            <person name="Prabakaran S."/>
            <person name="Witkowska E."/>
            <person name="Larue G.E."/>
            <person name="Fisher S."/>
            <person name="Freeman R.M."/>
            <person name="Gunawardena J."/>
            <person name="Chu W."/>
            <person name="Stover N.A."/>
            <person name="Gregory B.D."/>
            <person name="Nowacki M."/>
            <person name="Derisi J."/>
            <person name="Roy S.W."/>
            <person name="Marshall W.F."/>
            <person name="Sood P."/>
        </authorList>
    </citation>
    <scope>NUCLEOTIDE SEQUENCE [LARGE SCALE GENOMIC DNA]</scope>
    <source>
        <strain evidence="2">WM001</strain>
    </source>
</reference>
<keyword evidence="1" id="KW-0040">ANK repeat</keyword>
<sequence length="168" mass="19033">MGNDCSSVCVKKKKLSRKNTEENHNIAMRNSLASNRETINEFSLKNYQQVMFLANEGNLNGVKAYLDQGFVVDFPLDQSGWTLLHLACQKGNLKLVELLLRYKPYVDAQELAEGWTPLMVSAINNYDTIVLLLLQHGADEKLLDKTGKTMQDLATKYKSNKILDMIFS</sequence>
<dbReference type="OrthoDB" id="301636at2759"/>
<dbReference type="Pfam" id="PF12796">
    <property type="entry name" value="Ank_2"/>
    <property type="match status" value="1"/>
</dbReference>
<dbReference type="PRINTS" id="PR01415">
    <property type="entry name" value="ANKYRIN"/>
</dbReference>
<dbReference type="GO" id="GO:0005634">
    <property type="term" value="C:nucleus"/>
    <property type="evidence" value="ECO:0007669"/>
    <property type="project" value="TreeGrafter"/>
</dbReference>
<gene>
    <name evidence="2" type="ORF">SteCoe_4537</name>
</gene>
<dbReference type="InterPro" id="IPR036770">
    <property type="entry name" value="Ankyrin_rpt-contain_sf"/>
</dbReference>
<dbReference type="SMART" id="SM00248">
    <property type="entry name" value="ANK"/>
    <property type="match status" value="2"/>
</dbReference>
<dbReference type="PANTHER" id="PTHR24183:SF1">
    <property type="entry name" value="FIBRONECTIN TYPE 3 AND ANKYRIN REPEAT DOMAINS PROTEIN 1"/>
    <property type="match status" value="1"/>
</dbReference>
<organism evidence="2 3">
    <name type="scientific">Stentor coeruleus</name>
    <dbReference type="NCBI Taxonomy" id="5963"/>
    <lineage>
        <taxon>Eukaryota</taxon>
        <taxon>Sar</taxon>
        <taxon>Alveolata</taxon>
        <taxon>Ciliophora</taxon>
        <taxon>Postciliodesmatophora</taxon>
        <taxon>Heterotrichea</taxon>
        <taxon>Heterotrichida</taxon>
        <taxon>Stentoridae</taxon>
        <taxon>Stentor</taxon>
    </lineage>
</organism>